<organism evidence="2">
    <name type="scientific">uncultured bacterium IN-11</name>
    <dbReference type="NCBI Taxonomy" id="1805589"/>
    <lineage>
        <taxon>Bacteria</taxon>
        <taxon>environmental samples</taxon>
    </lineage>
</organism>
<feature type="domain" description="Large polyvalent protein-associated" evidence="1">
    <location>
        <begin position="495"/>
        <end position="561"/>
    </location>
</feature>
<name>A0A142BW89_9BACT</name>
<dbReference type="Pfam" id="PF18796">
    <property type="entry name" value="LPD1"/>
    <property type="match status" value="1"/>
</dbReference>
<protein>
    <recommendedName>
        <fullName evidence="1">Large polyvalent protein-associated domain-containing protein</fullName>
    </recommendedName>
</protein>
<evidence type="ECO:0000313" key="2">
    <source>
        <dbReference type="EMBL" id="AMP42377.1"/>
    </source>
</evidence>
<reference evidence="2" key="2">
    <citation type="submission" date="2016-02" db="EMBL/GenBank/DDBJ databases">
        <authorList>
            <person name="Wen L."/>
            <person name="He K."/>
            <person name="Yang H."/>
        </authorList>
    </citation>
    <scope>NUCLEOTIDE SEQUENCE</scope>
</reference>
<dbReference type="AlphaFoldDB" id="A0A142BW89"/>
<reference evidence="2" key="1">
    <citation type="journal article" date="2016" name="Appl. Environ. Microbiol.">
        <title>Diversity of the Tetracycline Mobilome within a Chinese Pig Manure Sample.</title>
        <authorList>
            <person name="Leclercq S.O."/>
            <person name="Wang C."/>
            <person name="Zhu Y."/>
            <person name="Wu H."/>
            <person name="Du X."/>
            <person name="Liu Z."/>
            <person name="Feng J."/>
        </authorList>
    </citation>
    <scope>NUCLEOTIDE SEQUENCE</scope>
</reference>
<dbReference type="EMBL" id="KU736876">
    <property type="protein sequence ID" value="AMP42377.1"/>
    <property type="molecule type" value="Genomic_DNA"/>
</dbReference>
<sequence length="795" mass="88610">MQDNFTELRDTALKARVTGELNYSLKSSTVIDFLPLVDNELYQRLSQPLERADVFDKQDAKNKGRDQGLYKDVGKVFGLALKEIQSKGMRSDQLARVSEMLANMTADQRALVVSRDKLWQRKSMAELKENGFSPRAALLYDIMRSSLPTKPSDMLSSTCFKFLLLNNAYSKNLYKELKEASQHDTGSRQEWLPRLNNALKESYKAAILAANARPSDFSTSHRGYVSGLGRLYLSPNNGISEYRALSRPLEIKRFGKTFDLETLGWEDLEKATAVTRTAPANRRNNVVTGEIERIGENYRNGQSVTPEDFLRTFAFSGVEFGNWTSVDEREKNVNYAYDSLIDFAKVLNVDPLTLSMGGKIGLCFGSRGRGGANSAAAHYNSTTGEINLTRDKGDGFLAHEYFHAIANHFGATGVGANVDYSEFVGAAVKSGQDTPEQPNLGNLRVDLQKSFYNLMTAILLEPQDSGPDVEMNLSKYTNVSTFVLDAQKLDSAYGKSNSPYYASHAELFARGMEHWLANRLEANGQKNTYLVGEKTGLEYPREQQAKAIAHFANEFFESLESTAKLVSHPFLGEVELPILNSKNTSILAVSADELEPLANSELSRLFGDLKPELLMSDDAFYAGAYDASKKLIRLDKAGAGLDTIYHEAWHACEHLLLTATIREDMRSFFESPSVVSALVDEMKLRGYSDDSIQSAVSNPQEAQAYAFELWAIHGVSMTEFTEDYRKVKRFADDSLSVGKLLEANNIDRVFERFFGGELAVYIEEAKTAKVLTESFVNHVVSNNAPEPTTQIQPHM</sequence>
<evidence type="ECO:0000259" key="1">
    <source>
        <dbReference type="Pfam" id="PF18796"/>
    </source>
</evidence>
<accession>A0A142BW89</accession>
<proteinExistence type="predicted"/>
<dbReference type="InterPro" id="IPR041047">
    <property type="entry name" value="LPD1"/>
</dbReference>